<keyword evidence="2" id="KW-0328">Glycosyltransferase</keyword>
<feature type="transmembrane region" description="Helical" evidence="16">
    <location>
        <begin position="75"/>
        <end position="97"/>
    </location>
</feature>
<evidence type="ECO:0000256" key="14">
    <source>
        <dbReference type="ARBA" id="ARBA00044770"/>
    </source>
</evidence>
<evidence type="ECO:0000256" key="11">
    <source>
        <dbReference type="ARBA" id="ARBA00038053"/>
    </source>
</evidence>
<evidence type="ECO:0000313" key="18">
    <source>
        <dbReference type="Proteomes" id="UP000178572"/>
    </source>
</evidence>
<dbReference type="GO" id="GO:0051301">
    <property type="term" value="P:cell division"/>
    <property type="evidence" value="ECO:0007669"/>
    <property type="project" value="InterPro"/>
</dbReference>
<feature type="transmembrane region" description="Helical" evidence="16">
    <location>
        <begin position="141"/>
        <end position="159"/>
    </location>
</feature>
<dbReference type="GO" id="GO:0015648">
    <property type="term" value="F:lipid-linked peptidoglycan transporter activity"/>
    <property type="evidence" value="ECO:0007669"/>
    <property type="project" value="TreeGrafter"/>
</dbReference>
<dbReference type="InterPro" id="IPR018365">
    <property type="entry name" value="Cell_cycle_FtsW-rel_CS"/>
</dbReference>
<dbReference type="GO" id="GO:0009252">
    <property type="term" value="P:peptidoglycan biosynthetic process"/>
    <property type="evidence" value="ECO:0007669"/>
    <property type="project" value="UniProtKB-KW"/>
</dbReference>
<keyword evidence="4 16" id="KW-0812">Transmembrane</keyword>
<feature type="transmembrane region" description="Helical" evidence="16">
    <location>
        <begin position="340"/>
        <end position="361"/>
    </location>
</feature>
<feature type="transmembrane region" description="Helical" evidence="16">
    <location>
        <begin position="42"/>
        <end position="63"/>
    </location>
</feature>
<keyword evidence="8 16" id="KW-0472">Membrane</keyword>
<evidence type="ECO:0000256" key="12">
    <source>
        <dbReference type="ARBA" id="ARBA00041185"/>
    </source>
</evidence>
<evidence type="ECO:0000256" key="1">
    <source>
        <dbReference type="ARBA" id="ARBA00004141"/>
    </source>
</evidence>
<dbReference type="EMBL" id="MFLN01000013">
    <property type="protein sequence ID" value="OGG67349.1"/>
    <property type="molecule type" value="Genomic_DNA"/>
</dbReference>
<gene>
    <name evidence="17" type="ORF">A3C21_02605</name>
</gene>
<dbReference type="InterPro" id="IPR001182">
    <property type="entry name" value="FtsW/RodA"/>
</dbReference>
<comment type="subcellular location">
    <subcellularLocation>
        <location evidence="1">Membrane</location>
        <topology evidence="1">Multi-pass membrane protein</topology>
    </subcellularLocation>
</comment>
<feature type="transmembrane region" description="Helical" evidence="16">
    <location>
        <begin position="117"/>
        <end position="134"/>
    </location>
</feature>
<comment type="catalytic activity">
    <reaction evidence="15">
        <text>[GlcNAc-(1-&gt;4)-Mur2Ac(oyl-L-Ala-gamma-D-Glu-L-Lys-D-Ala-D-Ala)](n)-di-trans,octa-cis-undecaprenyl diphosphate + beta-D-GlcNAc-(1-&gt;4)-Mur2Ac(oyl-L-Ala-gamma-D-Glu-L-Lys-D-Ala-D-Ala)-di-trans,octa-cis-undecaprenyl diphosphate = [GlcNAc-(1-&gt;4)-Mur2Ac(oyl-L-Ala-gamma-D-Glu-L-Lys-D-Ala-D-Ala)](n+1)-di-trans,octa-cis-undecaprenyl diphosphate + di-trans,octa-cis-undecaprenyl diphosphate + H(+)</text>
        <dbReference type="Rhea" id="RHEA:23708"/>
        <dbReference type="Rhea" id="RHEA-COMP:9602"/>
        <dbReference type="Rhea" id="RHEA-COMP:9603"/>
        <dbReference type="ChEBI" id="CHEBI:15378"/>
        <dbReference type="ChEBI" id="CHEBI:58405"/>
        <dbReference type="ChEBI" id="CHEBI:60033"/>
        <dbReference type="ChEBI" id="CHEBI:78435"/>
        <dbReference type="EC" id="2.4.99.28"/>
    </reaction>
</comment>
<dbReference type="STRING" id="1798500.A3C21_02605"/>
<dbReference type="GO" id="GO:0005886">
    <property type="term" value="C:plasma membrane"/>
    <property type="evidence" value="ECO:0007669"/>
    <property type="project" value="TreeGrafter"/>
</dbReference>
<dbReference type="Pfam" id="PF01098">
    <property type="entry name" value="FTSW_RODA_SPOVE"/>
    <property type="match status" value="1"/>
</dbReference>
<keyword evidence="5" id="KW-0133">Cell shape</keyword>
<evidence type="ECO:0000256" key="8">
    <source>
        <dbReference type="ARBA" id="ARBA00023136"/>
    </source>
</evidence>
<comment type="similarity">
    <text evidence="11">Belongs to the SEDS family. FtsW subfamily.</text>
</comment>
<reference evidence="17 18" key="1">
    <citation type="journal article" date="2016" name="Nat. Commun.">
        <title>Thousands of microbial genomes shed light on interconnected biogeochemical processes in an aquifer system.</title>
        <authorList>
            <person name="Anantharaman K."/>
            <person name="Brown C.T."/>
            <person name="Hug L.A."/>
            <person name="Sharon I."/>
            <person name="Castelle C.J."/>
            <person name="Probst A.J."/>
            <person name="Thomas B.C."/>
            <person name="Singh A."/>
            <person name="Wilkins M.J."/>
            <person name="Karaoz U."/>
            <person name="Brodie E.L."/>
            <person name="Williams K.H."/>
            <person name="Hubbard S.S."/>
            <person name="Banfield J.F."/>
        </authorList>
    </citation>
    <scope>NUCLEOTIDE SEQUENCE [LARGE SCALE GENOMIC DNA]</scope>
</reference>
<evidence type="ECO:0000256" key="9">
    <source>
        <dbReference type="ARBA" id="ARBA00032370"/>
    </source>
</evidence>
<evidence type="ECO:0000256" key="2">
    <source>
        <dbReference type="ARBA" id="ARBA00022676"/>
    </source>
</evidence>
<keyword evidence="6" id="KW-0573">Peptidoglycan synthesis</keyword>
<feature type="transmembrane region" description="Helical" evidence="16">
    <location>
        <begin position="12"/>
        <end position="36"/>
    </location>
</feature>
<evidence type="ECO:0000256" key="4">
    <source>
        <dbReference type="ARBA" id="ARBA00022692"/>
    </source>
</evidence>
<dbReference type="GO" id="GO:0008360">
    <property type="term" value="P:regulation of cell shape"/>
    <property type="evidence" value="ECO:0007669"/>
    <property type="project" value="UniProtKB-KW"/>
</dbReference>
<feature type="transmembrane region" description="Helical" evidence="16">
    <location>
        <begin position="165"/>
        <end position="182"/>
    </location>
</feature>
<evidence type="ECO:0000256" key="10">
    <source>
        <dbReference type="ARBA" id="ARBA00033270"/>
    </source>
</evidence>
<keyword evidence="7 16" id="KW-1133">Transmembrane helix</keyword>
<feature type="transmembrane region" description="Helical" evidence="16">
    <location>
        <begin position="274"/>
        <end position="294"/>
    </location>
</feature>
<accession>A0A1F6E103</accession>
<name>A0A1F6E103_9BACT</name>
<keyword evidence="3" id="KW-0808">Transferase</keyword>
<evidence type="ECO:0000256" key="3">
    <source>
        <dbReference type="ARBA" id="ARBA00022679"/>
    </source>
</evidence>
<evidence type="ECO:0000256" key="15">
    <source>
        <dbReference type="ARBA" id="ARBA00049902"/>
    </source>
</evidence>
<evidence type="ECO:0000256" key="5">
    <source>
        <dbReference type="ARBA" id="ARBA00022960"/>
    </source>
</evidence>
<evidence type="ECO:0000313" key="17">
    <source>
        <dbReference type="EMBL" id="OGG67349.1"/>
    </source>
</evidence>
<comment type="caution">
    <text evidence="17">The sequence shown here is derived from an EMBL/GenBank/DDBJ whole genome shotgun (WGS) entry which is preliminary data.</text>
</comment>
<dbReference type="AlphaFoldDB" id="A0A1F6E103"/>
<protein>
    <recommendedName>
        <fullName evidence="12">Probable peptidoglycan glycosyltransferase FtsW</fullName>
        <ecNumber evidence="14">2.4.99.28</ecNumber>
    </recommendedName>
    <alternativeName>
        <fullName evidence="13">Cell division protein FtsW</fullName>
    </alternativeName>
    <alternativeName>
        <fullName evidence="10">Cell wall polymerase</fullName>
    </alternativeName>
    <alternativeName>
        <fullName evidence="9">Peptidoglycan polymerase</fullName>
    </alternativeName>
</protein>
<dbReference type="GO" id="GO:0032153">
    <property type="term" value="C:cell division site"/>
    <property type="evidence" value="ECO:0007669"/>
    <property type="project" value="TreeGrafter"/>
</dbReference>
<feature type="transmembrane region" description="Helical" evidence="16">
    <location>
        <begin position="306"/>
        <end position="328"/>
    </location>
</feature>
<dbReference type="EC" id="2.4.99.28" evidence="14"/>
<dbReference type="PANTHER" id="PTHR30474">
    <property type="entry name" value="CELL CYCLE PROTEIN"/>
    <property type="match status" value="1"/>
</dbReference>
<organism evidence="17 18">
    <name type="scientific">Candidatus Kaiserbacteria bacterium RIFCSPHIGHO2_02_FULL_59_21</name>
    <dbReference type="NCBI Taxonomy" id="1798500"/>
    <lineage>
        <taxon>Bacteria</taxon>
        <taxon>Candidatus Kaiseribacteriota</taxon>
    </lineage>
</organism>
<evidence type="ECO:0000256" key="16">
    <source>
        <dbReference type="SAM" id="Phobius"/>
    </source>
</evidence>
<dbReference type="PANTHER" id="PTHR30474:SF2">
    <property type="entry name" value="PEPTIDOGLYCAN GLYCOSYLTRANSFERASE FTSW-RELATED"/>
    <property type="match status" value="1"/>
</dbReference>
<feature type="transmembrane region" description="Helical" evidence="16">
    <location>
        <begin position="189"/>
        <end position="206"/>
    </location>
</feature>
<dbReference type="GO" id="GO:0008955">
    <property type="term" value="F:peptidoglycan glycosyltransferase activity"/>
    <property type="evidence" value="ECO:0007669"/>
    <property type="project" value="UniProtKB-EC"/>
</dbReference>
<evidence type="ECO:0000256" key="7">
    <source>
        <dbReference type="ARBA" id="ARBA00022989"/>
    </source>
</evidence>
<evidence type="ECO:0000256" key="6">
    <source>
        <dbReference type="ARBA" id="ARBA00022984"/>
    </source>
</evidence>
<evidence type="ECO:0000256" key="13">
    <source>
        <dbReference type="ARBA" id="ARBA00041418"/>
    </source>
</evidence>
<dbReference type="PROSITE" id="PS00428">
    <property type="entry name" value="FTSW_RODA_SPOVE"/>
    <property type="match status" value="1"/>
</dbReference>
<proteinExistence type="inferred from homology"/>
<dbReference type="Proteomes" id="UP000178572">
    <property type="component" value="Unassembled WGS sequence"/>
</dbReference>
<sequence>MSRSSARIDKPLAFLIAILVVGGGFIFASAVFGLLARGAPNMSSVVFNHAVLGIGAGLVALFVASRIPYSYWRRFAPHLFVSALALTAAVFIPQIGFEHGGGRRWLSISGFSIQPAEFLKIASIVMAAAYFSAIRARVQTLRWGLGGLFLILAGPVLILLAQPDLGTLGVILASVVAIFFAAGARLRDLLVMLCISVAAIAVLAYARPYVLERIEVFFDPSRAPQAEGYQIRQSLIAIGSGGLAGRGFGQSVQKFTYLPEPMGDSIFAVLGEEFGFIGGVVLIGLFLALALRGFGIGARAPDHFGALLAIGISTYLAAEAFINIGAMLGVAPLTGIPLTFISQGGSAMLAALGSAGILLSVSRRAAKR</sequence>